<dbReference type="InterPro" id="IPR002925">
    <property type="entry name" value="Dienelactn_hydro"/>
</dbReference>
<reference evidence="3 4" key="1">
    <citation type="journal article" date="2010" name="Proc. Natl. Acad. Sci. U.S.A.">
        <title>Insights into evolution of multicellular fungi from the assembled chromosomes of the mushroom Coprinopsis cinerea (Coprinus cinereus).</title>
        <authorList>
            <person name="Stajich J.E."/>
            <person name="Wilke S.K."/>
            <person name="Ahren D."/>
            <person name="Au C.H."/>
            <person name="Birren B.W."/>
            <person name="Borodovsky M."/>
            <person name="Burns C."/>
            <person name="Canback B."/>
            <person name="Casselton L.A."/>
            <person name="Cheng C.K."/>
            <person name="Deng J."/>
            <person name="Dietrich F.S."/>
            <person name="Fargo D.C."/>
            <person name="Farman M.L."/>
            <person name="Gathman A.C."/>
            <person name="Goldberg J."/>
            <person name="Guigo R."/>
            <person name="Hoegger P.J."/>
            <person name="Hooker J.B."/>
            <person name="Huggins A."/>
            <person name="James T.Y."/>
            <person name="Kamada T."/>
            <person name="Kilaru S."/>
            <person name="Kodira C."/>
            <person name="Kues U."/>
            <person name="Kupfer D."/>
            <person name="Kwan H.S."/>
            <person name="Lomsadze A."/>
            <person name="Li W."/>
            <person name="Lilly W.W."/>
            <person name="Ma L.J."/>
            <person name="Mackey A.J."/>
            <person name="Manning G."/>
            <person name="Martin F."/>
            <person name="Muraguchi H."/>
            <person name="Natvig D.O."/>
            <person name="Palmerini H."/>
            <person name="Ramesh M.A."/>
            <person name="Rehmeyer C.J."/>
            <person name="Roe B.A."/>
            <person name="Shenoy N."/>
            <person name="Stanke M."/>
            <person name="Ter-Hovhannisyan V."/>
            <person name="Tunlid A."/>
            <person name="Velagapudi R."/>
            <person name="Vision T.J."/>
            <person name="Zeng Q."/>
            <person name="Zolan M.E."/>
            <person name="Pukkila P.J."/>
        </authorList>
    </citation>
    <scope>NUCLEOTIDE SEQUENCE [LARGE SCALE GENOMIC DNA]</scope>
    <source>
        <strain evidence="4">Okayama-7 / 130 / ATCC MYA-4618 / FGSC 9003</strain>
    </source>
</reference>
<feature type="region of interest" description="Disordered" evidence="1">
    <location>
        <begin position="139"/>
        <end position="172"/>
    </location>
</feature>
<comment type="caution">
    <text evidence="3">The sequence shown here is derived from an EMBL/GenBank/DDBJ whole genome shotgun (WGS) entry which is preliminary data.</text>
</comment>
<dbReference type="STRING" id="240176.A8NHW6"/>
<dbReference type="eggNOG" id="KOG3043">
    <property type="taxonomic scope" value="Eukaryota"/>
</dbReference>
<proteinExistence type="predicted"/>
<evidence type="ECO:0000259" key="2">
    <source>
        <dbReference type="Pfam" id="PF01738"/>
    </source>
</evidence>
<gene>
    <name evidence="3" type="ORF">CC1G_01521</name>
</gene>
<protein>
    <recommendedName>
        <fullName evidence="2">Dienelactone hydrolase domain-containing protein</fullName>
    </recommendedName>
</protein>
<dbReference type="Gene3D" id="3.40.50.1820">
    <property type="entry name" value="alpha/beta hydrolase"/>
    <property type="match status" value="1"/>
</dbReference>
<dbReference type="Pfam" id="PF01738">
    <property type="entry name" value="DLH"/>
    <property type="match status" value="1"/>
</dbReference>
<dbReference type="SUPFAM" id="SSF53474">
    <property type="entry name" value="alpha/beta-Hydrolases"/>
    <property type="match status" value="1"/>
</dbReference>
<dbReference type="InParanoid" id="A8NHW6"/>
<sequence length="417" mass="45598">MSAGCRRLAALGPRTKVGLELRTHPTRAAVKRNVPLMEAQERWVSVYACVPSMWSGEADETRAARVTVSLGLPTPPTPPVPSSPPLPLPLPLSPYSTMAKLTFTKLFVALLAFSSPLSSLSASIPDIRPLSIENLLEVRQHGGGGGGHGGHGHGHHGHDHQPHDPNDPVLASTVDKDCLEGTEYEGMAKGWNVTIAGVHTYYARPSGPPPTGPRKVLLFYSDVYSAFFPNNFILQDWFADQGYYVLGLDYFFGDPAQNQNLTTPQEIEDWVYWAKDRADPYVPAWNAAVRAIFPNDTKYVAVGYCFGAPYALEAAATPDILASAFAQPAMLTEGHFYNVTQPLFASCAETDMTFPTSSRNRMMEILSDISAMHHLQVFSGTEHGFATRADLEDENAAWAKNTSANSIVGWFNRFTQD</sequence>
<dbReference type="OrthoDB" id="17560at2759"/>
<evidence type="ECO:0000256" key="1">
    <source>
        <dbReference type="SAM" id="MobiDB-lite"/>
    </source>
</evidence>
<dbReference type="InterPro" id="IPR029058">
    <property type="entry name" value="AB_hydrolase_fold"/>
</dbReference>
<dbReference type="VEuPathDB" id="FungiDB:CC1G_01521"/>
<evidence type="ECO:0000313" key="4">
    <source>
        <dbReference type="Proteomes" id="UP000001861"/>
    </source>
</evidence>
<dbReference type="GO" id="GO:0016787">
    <property type="term" value="F:hydrolase activity"/>
    <property type="evidence" value="ECO:0007669"/>
    <property type="project" value="InterPro"/>
</dbReference>
<evidence type="ECO:0000313" key="3">
    <source>
        <dbReference type="EMBL" id="EAU87874.2"/>
    </source>
</evidence>
<name>A8NHW6_COPC7</name>
<dbReference type="PANTHER" id="PTHR17630">
    <property type="entry name" value="DIENELACTONE HYDROLASE"/>
    <property type="match status" value="1"/>
</dbReference>
<keyword evidence="4" id="KW-1185">Reference proteome</keyword>
<dbReference type="KEGG" id="cci:CC1G_01521"/>
<dbReference type="RefSeq" id="XP_001833844.2">
    <property type="nucleotide sequence ID" value="XM_001833792.2"/>
</dbReference>
<accession>A8NHW6</accession>
<dbReference type="EMBL" id="AACS02000010">
    <property type="protein sequence ID" value="EAU87874.2"/>
    <property type="molecule type" value="Genomic_DNA"/>
</dbReference>
<dbReference type="AlphaFoldDB" id="A8NHW6"/>
<dbReference type="GeneID" id="6010347"/>
<organism evidence="3 4">
    <name type="scientific">Coprinopsis cinerea (strain Okayama-7 / 130 / ATCC MYA-4618 / FGSC 9003)</name>
    <name type="common">Inky cap fungus</name>
    <name type="synonym">Hormographiella aspergillata</name>
    <dbReference type="NCBI Taxonomy" id="240176"/>
    <lineage>
        <taxon>Eukaryota</taxon>
        <taxon>Fungi</taxon>
        <taxon>Dikarya</taxon>
        <taxon>Basidiomycota</taxon>
        <taxon>Agaricomycotina</taxon>
        <taxon>Agaricomycetes</taxon>
        <taxon>Agaricomycetidae</taxon>
        <taxon>Agaricales</taxon>
        <taxon>Agaricineae</taxon>
        <taxon>Psathyrellaceae</taxon>
        <taxon>Coprinopsis</taxon>
    </lineage>
</organism>
<dbReference type="HOGENOM" id="CLU_054590_2_6_1"/>
<feature type="domain" description="Dienelactone hydrolase" evidence="2">
    <location>
        <begin position="200"/>
        <end position="414"/>
    </location>
</feature>
<dbReference type="PANTHER" id="PTHR17630:SF44">
    <property type="entry name" value="PROTEIN AIM2"/>
    <property type="match status" value="1"/>
</dbReference>
<dbReference type="Proteomes" id="UP000001861">
    <property type="component" value="Unassembled WGS sequence"/>
</dbReference>